<evidence type="ECO:0008006" key="4">
    <source>
        <dbReference type="Google" id="ProtNLM"/>
    </source>
</evidence>
<feature type="transmembrane region" description="Helical" evidence="1">
    <location>
        <begin position="6"/>
        <end position="26"/>
    </location>
</feature>
<name>A0ABU8LJK3_9MICO</name>
<accession>A0ABU8LJK3</accession>
<keyword evidence="1" id="KW-0472">Membrane</keyword>
<evidence type="ECO:0000256" key="1">
    <source>
        <dbReference type="SAM" id="Phobius"/>
    </source>
</evidence>
<dbReference type="EMBL" id="JBBDGN010000005">
    <property type="protein sequence ID" value="MEJ1091506.1"/>
    <property type="molecule type" value="Genomic_DNA"/>
</dbReference>
<comment type="caution">
    <text evidence="2">The sequence shown here is derived from an EMBL/GenBank/DDBJ whole genome shotgun (WGS) entry which is preliminary data.</text>
</comment>
<keyword evidence="1" id="KW-1133">Transmembrane helix</keyword>
<evidence type="ECO:0000313" key="3">
    <source>
        <dbReference type="Proteomes" id="UP001366085"/>
    </source>
</evidence>
<sequence>MSGFVIKFGLVLLVAVIVGGMVWRTVGRGKPNTVRGYPGRQRMPRTVAIVGAVFVVIGSMMVLASFTTGGPELIPLRIASVVVLATGILFLIAYRNRYIAPGRDAVQFRTLWGREKSIRYDDITSYQGTVGGARPHLTVRAGRERLRVNPSFYDLSVLYAAIEERERAGR</sequence>
<feature type="transmembrane region" description="Helical" evidence="1">
    <location>
        <begin position="74"/>
        <end position="94"/>
    </location>
</feature>
<reference evidence="2 3" key="1">
    <citation type="submission" date="2024-02" db="EMBL/GenBank/DDBJ databases">
        <authorList>
            <person name="Saticioglu I.B."/>
        </authorList>
    </citation>
    <scope>NUCLEOTIDE SEQUENCE [LARGE SCALE GENOMIC DNA]</scope>
    <source>
        <strain evidence="2 3">Mu-43</strain>
    </source>
</reference>
<keyword evidence="1" id="KW-0812">Transmembrane</keyword>
<evidence type="ECO:0000313" key="2">
    <source>
        <dbReference type="EMBL" id="MEJ1091506.1"/>
    </source>
</evidence>
<proteinExistence type="predicted"/>
<keyword evidence="3" id="KW-1185">Reference proteome</keyword>
<dbReference type="Proteomes" id="UP001366085">
    <property type="component" value="Unassembled WGS sequence"/>
</dbReference>
<gene>
    <name evidence="2" type="ORF">WDU93_07325</name>
</gene>
<feature type="transmembrane region" description="Helical" evidence="1">
    <location>
        <begin position="47"/>
        <end position="68"/>
    </location>
</feature>
<dbReference type="RefSeq" id="WP_337319094.1">
    <property type="nucleotide sequence ID" value="NZ_JBBDGN010000005.1"/>
</dbReference>
<organism evidence="2 3">
    <name type="scientific">Microbacterium istanbulense</name>
    <dbReference type="NCBI Taxonomy" id="3122049"/>
    <lineage>
        <taxon>Bacteria</taxon>
        <taxon>Bacillati</taxon>
        <taxon>Actinomycetota</taxon>
        <taxon>Actinomycetes</taxon>
        <taxon>Micrococcales</taxon>
        <taxon>Microbacteriaceae</taxon>
        <taxon>Microbacterium</taxon>
    </lineage>
</organism>
<protein>
    <recommendedName>
        <fullName evidence="4">PH domain-containing protein</fullName>
    </recommendedName>
</protein>